<evidence type="ECO:0000313" key="3">
    <source>
        <dbReference type="Proteomes" id="UP001156102"/>
    </source>
</evidence>
<dbReference type="Pfam" id="PF13302">
    <property type="entry name" value="Acetyltransf_3"/>
    <property type="match status" value="1"/>
</dbReference>
<accession>A0AA41X768</accession>
<dbReference type="AlphaFoldDB" id="A0AA41X768"/>
<dbReference type="PANTHER" id="PTHR39173:SF1">
    <property type="entry name" value="ACETYLTRANSFERASE"/>
    <property type="match status" value="1"/>
</dbReference>
<dbReference type="Proteomes" id="UP001156102">
    <property type="component" value="Unassembled WGS sequence"/>
</dbReference>
<dbReference type="SUPFAM" id="SSF55729">
    <property type="entry name" value="Acyl-CoA N-acyltransferases (Nat)"/>
    <property type="match status" value="1"/>
</dbReference>
<keyword evidence="3" id="KW-1185">Reference proteome</keyword>
<dbReference type="GO" id="GO:0016747">
    <property type="term" value="F:acyltransferase activity, transferring groups other than amino-acyl groups"/>
    <property type="evidence" value="ECO:0007669"/>
    <property type="project" value="InterPro"/>
</dbReference>
<dbReference type="RefSeq" id="WP_254758359.1">
    <property type="nucleotide sequence ID" value="NZ_JANCLT010000003.1"/>
</dbReference>
<dbReference type="InterPro" id="IPR000182">
    <property type="entry name" value="GNAT_dom"/>
</dbReference>
<dbReference type="InterPro" id="IPR016181">
    <property type="entry name" value="Acyl_CoA_acyltransferase"/>
</dbReference>
<dbReference type="EMBL" id="JANCLT010000003">
    <property type="protein sequence ID" value="MCP8968448.1"/>
    <property type="molecule type" value="Genomic_DNA"/>
</dbReference>
<evidence type="ECO:0000313" key="2">
    <source>
        <dbReference type="EMBL" id="MCP8968448.1"/>
    </source>
</evidence>
<keyword evidence="2" id="KW-0012">Acyltransferase</keyword>
<dbReference type="EC" id="2.3.1.-" evidence="2"/>
<keyword evidence="2" id="KW-0808">Transferase</keyword>
<dbReference type="Gene3D" id="3.40.630.30">
    <property type="match status" value="1"/>
</dbReference>
<name>A0AA41X768_9BACI</name>
<proteinExistence type="predicted"/>
<comment type="caution">
    <text evidence="2">The sequence shown here is derived from an EMBL/GenBank/DDBJ whole genome shotgun (WGS) entry which is preliminary data.</text>
</comment>
<evidence type="ECO:0000259" key="1">
    <source>
        <dbReference type="Pfam" id="PF13302"/>
    </source>
</evidence>
<organism evidence="2 3">
    <name type="scientific">Ectobacillus ponti</name>
    <dbReference type="NCBI Taxonomy" id="2961894"/>
    <lineage>
        <taxon>Bacteria</taxon>
        <taxon>Bacillati</taxon>
        <taxon>Bacillota</taxon>
        <taxon>Bacilli</taxon>
        <taxon>Bacillales</taxon>
        <taxon>Bacillaceae</taxon>
        <taxon>Ectobacillus</taxon>
    </lineage>
</organism>
<sequence>MFVFQTFYNLTDGEIQLVPLKYIPADYEKGFVPAYEFGIAPANNAGLMMGKIQLRVGDNENTFYGGHVGYMVRDVFRGNNYAAKACLLVRKVAAAHDMEKLIISCNPNNMPSKRTCEKTGARLRDIVEVPPHHDLYQRGERETCIYELDVPSTGKEGTA</sequence>
<feature type="domain" description="N-acetyltransferase" evidence="1">
    <location>
        <begin position="35"/>
        <end position="122"/>
    </location>
</feature>
<dbReference type="PANTHER" id="PTHR39173">
    <property type="entry name" value="ACETYLTRANSFERASE"/>
    <property type="match status" value="1"/>
</dbReference>
<gene>
    <name evidence="2" type="ORF">NK662_07810</name>
</gene>
<reference evidence="2" key="1">
    <citation type="submission" date="2022-07" db="EMBL/GenBank/DDBJ databases">
        <authorList>
            <person name="Li W.-J."/>
            <person name="Deng Q.-Q."/>
        </authorList>
    </citation>
    <scope>NUCLEOTIDE SEQUENCE</scope>
    <source>
        <strain evidence="2">SYSU M60031</strain>
    </source>
</reference>
<protein>
    <submittedName>
        <fullName evidence="2">GNAT family N-acetyltransferase</fullName>
        <ecNumber evidence="2">2.3.1.-</ecNumber>
    </submittedName>
</protein>